<dbReference type="GO" id="GO:0003700">
    <property type="term" value="F:DNA-binding transcription factor activity"/>
    <property type="evidence" value="ECO:0007669"/>
    <property type="project" value="TreeGrafter"/>
</dbReference>
<name>A0A8B2NKZ1_9HYPH</name>
<dbReference type="SUPFAM" id="SSF48498">
    <property type="entry name" value="Tetracyclin repressor-like, C-terminal domain"/>
    <property type="match status" value="1"/>
</dbReference>
<dbReference type="InterPro" id="IPR036271">
    <property type="entry name" value="Tet_transcr_reg_TetR-rel_C_sf"/>
</dbReference>
<dbReference type="Gene3D" id="1.10.357.10">
    <property type="entry name" value="Tetracycline Repressor, domain 2"/>
    <property type="match status" value="1"/>
</dbReference>
<evidence type="ECO:0000313" key="6">
    <source>
        <dbReference type="EMBL" id="RAI00275.1"/>
    </source>
</evidence>
<evidence type="ECO:0000259" key="5">
    <source>
        <dbReference type="PROSITE" id="PS50977"/>
    </source>
</evidence>
<dbReference type="PRINTS" id="PR00455">
    <property type="entry name" value="HTHTETR"/>
</dbReference>
<evidence type="ECO:0000256" key="4">
    <source>
        <dbReference type="PROSITE-ProRule" id="PRU00335"/>
    </source>
</evidence>
<dbReference type="SUPFAM" id="SSF46689">
    <property type="entry name" value="Homeodomain-like"/>
    <property type="match status" value="1"/>
</dbReference>
<comment type="caution">
    <text evidence="6">The sequence shown here is derived from an EMBL/GenBank/DDBJ whole genome shotgun (WGS) entry which is preliminary data.</text>
</comment>
<dbReference type="Proteomes" id="UP000249590">
    <property type="component" value="Unassembled WGS sequence"/>
</dbReference>
<dbReference type="OrthoDB" id="9795011at2"/>
<keyword evidence="2 4" id="KW-0238">DNA-binding</keyword>
<keyword evidence="3" id="KW-0804">Transcription</keyword>
<gene>
    <name evidence="6" type="ORF">DLJ53_21480</name>
</gene>
<evidence type="ECO:0000256" key="2">
    <source>
        <dbReference type="ARBA" id="ARBA00023125"/>
    </source>
</evidence>
<feature type="domain" description="HTH tetR-type" evidence="5">
    <location>
        <begin position="44"/>
        <end position="103"/>
    </location>
</feature>
<protein>
    <submittedName>
        <fullName evidence="6">TetR family transcriptional regulator</fullName>
    </submittedName>
</protein>
<dbReference type="EMBL" id="QHHQ01000004">
    <property type="protein sequence ID" value="RAI00275.1"/>
    <property type="molecule type" value="Genomic_DNA"/>
</dbReference>
<organism evidence="6 7">
    <name type="scientific">Acuticoccus sediminis</name>
    <dbReference type="NCBI Taxonomy" id="2184697"/>
    <lineage>
        <taxon>Bacteria</taxon>
        <taxon>Pseudomonadati</taxon>
        <taxon>Pseudomonadota</taxon>
        <taxon>Alphaproteobacteria</taxon>
        <taxon>Hyphomicrobiales</taxon>
        <taxon>Amorphaceae</taxon>
        <taxon>Acuticoccus</taxon>
    </lineage>
</organism>
<keyword evidence="1" id="KW-0805">Transcription regulation</keyword>
<dbReference type="PROSITE" id="PS50977">
    <property type="entry name" value="HTH_TETR_2"/>
    <property type="match status" value="1"/>
</dbReference>
<dbReference type="GO" id="GO:0000976">
    <property type="term" value="F:transcription cis-regulatory region binding"/>
    <property type="evidence" value="ECO:0007669"/>
    <property type="project" value="TreeGrafter"/>
</dbReference>
<keyword evidence="7" id="KW-1185">Reference proteome</keyword>
<sequence length="228" mass="24542">MSRPKPRPEGLYTEAPSVFKLEDVKIGGALNRPEPKRKPRADSIRNREKLLKAASEVFLAGGPEASLEAVARKAGVGIGTLYRHFPTREALFQAVYRHEVDELVEFADRLAQTEGPVAALRTWLRASVQMVATKRGMVAALAPALDSSAEIYVDSGARIRKALAEMMERAVAAGAIRSGVSSEDLLRVMISLCYSGDQPGWQDSVIRLLDVFLDGLVAPPGDSGGDAG</sequence>
<dbReference type="InterPro" id="IPR049445">
    <property type="entry name" value="TetR_SbtR-like_C"/>
</dbReference>
<feature type="DNA-binding region" description="H-T-H motif" evidence="4">
    <location>
        <begin position="66"/>
        <end position="85"/>
    </location>
</feature>
<dbReference type="InterPro" id="IPR001647">
    <property type="entry name" value="HTH_TetR"/>
</dbReference>
<accession>A0A8B2NKZ1</accession>
<evidence type="ECO:0000256" key="3">
    <source>
        <dbReference type="ARBA" id="ARBA00023163"/>
    </source>
</evidence>
<dbReference type="PANTHER" id="PTHR30055">
    <property type="entry name" value="HTH-TYPE TRANSCRIPTIONAL REGULATOR RUTR"/>
    <property type="match status" value="1"/>
</dbReference>
<dbReference type="AlphaFoldDB" id="A0A8B2NKZ1"/>
<proteinExistence type="predicted"/>
<dbReference type="Pfam" id="PF21597">
    <property type="entry name" value="TetR_C_43"/>
    <property type="match status" value="1"/>
</dbReference>
<evidence type="ECO:0000313" key="7">
    <source>
        <dbReference type="Proteomes" id="UP000249590"/>
    </source>
</evidence>
<dbReference type="InterPro" id="IPR050109">
    <property type="entry name" value="HTH-type_TetR-like_transc_reg"/>
</dbReference>
<dbReference type="InterPro" id="IPR009057">
    <property type="entry name" value="Homeodomain-like_sf"/>
</dbReference>
<dbReference type="Pfam" id="PF00440">
    <property type="entry name" value="TetR_N"/>
    <property type="match status" value="1"/>
</dbReference>
<dbReference type="PANTHER" id="PTHR30055:SF234">
    <property type="entry name" value="HTH-TYPE TRANSCRIPTIONAL REGULATOR BETI"/>
    <property type="match status" value="1"/>
</dbReference>
<evidence type="ECO:0000256" key="1">
    <source>
        <dbReference type="ARBA" id="ARBA00023015"/>
    </source>
</evidence>
<reference evidence="6 7" key="1">
    <citation type="submission" date="2018-05" db="EMBL/GenBank/DDBJ databases">
        <title>Acuticoccus sediminis sp. nov., isolated from deep-sea sediment of Indian Ocean.</title>
        <authorList>
            <person name="Liu X."/>
            <person name="Lai Q."/>
            <person name="Du Y."/>
            <person name="Sun F."/>
            <person name="Zhang X."/>
            <person name="Wang S."/>
            <person name="Shao Z."/>
        </authorList>
    </citation>
    <scope>NUCLEOTIDE SEQUENCE [LARGE SCALE GENOMIC DNA]</scope>
    <source>
        <strain evidence="6 7">PTG4-2</strain>
    </source>
</reference>